<name>A0A0R0B5B9_9GAMM</name>
<dbReference type="EMBL" id="LLXV01000043">
    <property type="protein sequence ID" value="KRG49602.1"/>
    <property type="molecule type" value="Genomic_DNA"/>
</dbReference>
<accession>A0A0R0B5B9</accession>
<dbReference type="AlphaFoldDB" id="A0A0R0B5B9"/>
<gene>
    <name evidence="1" type="ORF">ARC23_14030</name>
</gene>
<protein>
    <recommendedName>
        <fullName evidence="3">DUF3304 domain-containing protein</fullName>
    </recommendedName>
</protein>
<dbReference type="PROSITE" id="PS51257">
    <property type="entry name" value="PROKAR_LIPOPROTEIN"/>
    <property type="match status" value="1"/>
</dbReference>
<dbReference type="Proteomes" id="UP000051757">
    <property type="component" value="Unassembled WGS sequence"/>
</dbReference>
<evidence type="ECO:0000313" key="2">
    <source>
        <dbReference type="Proteomes" id="UP000051757"/>
    </source>
</evidence>
<evidence type="ECO:0000313" key="1">
    <source>
        <dbReference type="EMBL" id="KRG49602.1"/>
    </source>
</evidence>
<evidence type="ECO:0008006" key="3">
    <source>
        <dbReference type="Google" id="ProtNLM"/>
    </source>
</evidence>
<organism evidence="1 2">
    <name type="scientific">Stenotrophomonas beteli</name>
    <dbReference type="NCBI Taxonomy" id="3384461"/>
    <lineage>
        <taxon>Bacteria</taxon>
        <taxon>Pseudomonadati</taxon>
        <taxon>Pseudomonadota</taxon>
        <taxon>Gammaproteobacteria</taxon>
        <taxon>Lysobacterales</taxon>
        <taxon>Lysobacteraceae</taxon>
        <taxon>Stenotrophomonas</taxon>
        <taxon>Stenotrophomonas maltophilia group</taxon>
    </lineage>
</organism>
<sequence length="166" mass="18556">MMSSKYLWWSALAVIALLVMGVGCSRAMARGKTPIMSLFAFNYSPYYLADVRVDGQFLGGVSGYTNGGSGMGPRAPRGKGPDSVRVRWTEANRYDLATNRYLSEGHRVPREAVVPLKTPYPPNPATLLLHFYADGHVEAELLDKGVNKWDVRRMPVPKEHKDHDQY</sequence>
<reference evidence="1 2" key="1">
    <citation type="journal article" date="2016" name="Front. Microbiol.">
        <title>Genome Sequence of Type Strains of Genus Stenotrophomonas.</title>
        <authorList>
            <person name="Patil P.P."/>
            <person name="Midha S."/>
            <person name="Kumar S."/>
            <person name="Patil P.B."/>
        </authorList>
    </citation>
    <scope>NUCLEOTIDE SEQUENCE [LARGE SCALE GENOMIC DNA]</scope>
    <source>
        <strain evidence="1 2">LMG 978</strain>
    </source>
</reference>
<comment type="caution">
    <text evidence="1">The sequence shown here is derived from an EMBL/GenBank/DDBJ whole genome shotgun (WGS) entry which is preliminary data.</text>
</comment>
<proteinExistence type="predicted"/>
<keyword evidence="2" id="KW-1185">Reference proteome</keyword>